<gene>
    <name evidence="1" type="ORF">CD30_11155</name>
</gene>
<evidence type="ECO:0008006" key="3">
    <source>
        <dbReference type="Google" id="ProtNLM"/>
    </source>
</evidence>
<accession>A0A0A3JU10</accession>
<comment type="caution">
    <text evidence="1">The sequence shown here is derived from an EMBL/GenBank/DDBJ whole genome shotgun (WGS) entry which is preliminary data.</text>
</comment>
<dbReference type="Proteomes" id="UP000030595">
    <property type="component" value="Unassembled WGS sequence"/>
</dbReference>
<evidence type="ECO:0000313" key="1">
    <source>
        <dbReference type="EMBL" id="KGR90492.1"/>
    </source>
</evidence>
<organism evidence="1 2">
    <name type="scientific">Ureibacillus massiliensis 4400831 = CIP 108448 = CCUG 49529</name>
    <dbReference type="NCBI Taxonomy" id="1211035"/>
    <lineage>
        <taxon>Bacteria</taxon>
        <taxon>Bacillati</taxon>
        <taxon>Bacillota</taxon>
        <taxon>Bacilli</taxon>
        <taxon>Bacillales</taxon>
        <taxon>Caryophanaceae</taxon>
        <taxon>Ureibacillus</taxon>
    </lineage>
</organism>
<dbReference type="InterPro" id="IPR019718">
    <property type="entry name" value="DUF2602"/>
</dbReference>
<sequence length="64" mass="7510">MNKNTVIKDIDELTDTYCNECPIKRELRNTRGKSGAHRFCIEQCSVGEKLQFLGNELMKIYERK</sequence>
<name>A0A0A3JU10_9BACL</name>
<keyword evidence="2" id="KW-1185">Reference proteome</keyword>
<proteinExistence type="predicted"/>
<protein>
    <recommendedName>
        <fullName evidence="3">Zinc-finger domain-containing protein</fullName>
    </recommendedName>
</protein>
<dbReference type="Pfam" id="PF10782">
    <property type="entry name" value="zf-C2HCIx2C"/>
    <property type="match status" value="1"/>
</dbReference>
<dbReference type="EMBL" id="JPVQ01000018">
    <property type="protein sequence ID" value="KGR90492.1"/>
    <property type="molecule type" value="Genomic_DNA"/>
</dbReference>
<dbReference type="eggNOG" id="ENOG50331EA">
    <property type="taxonomic scope" value="Bacteria"/>
</dbReference>
<dbReference type="AlphaFoldDB" id="A0A0A3JU10"/>
<reference evidence="1 2" key="1">
    <citation type="submission" date="2014-02" db="EMBL/GenBank/DDBJ databases">
        <title>Draft genome sequence of Lysinibacillus massiliensis CCUG 49529.</title>
        <authorList>
            <person name="Zhang F."/>
            <person name="Wang G."/>
            <person name="Zhang L."/>
        </authorList>
    </citation>
    <scope>NUCLEOTIDE SEQUENCE [LARGE SCALE GENOMIC DNA]</scope>
    <source>
        <strain evidence="1 2">CCUG 49529</strain>
    </source>
</reference>
<dbReference type="OrthoDB" id="2454446at2"/>
<evidence type="ECO:0000313" key="2">
    <source>
        <dbReference type="Proteomes" id="UP000030595"/>
    </source>
</evidence>
<dbReference type="RefSeq" id="WP_036176640.1">
    <property type="nucleotide sequence ID" value="NZ_AVCZ01000018.1"/>
</dbReference>